<evidence type="ECO:0000313" key="7">
    <source>
        <dbReference type="EMBL" id="GMI16696.1"/>
    </source>
</evidence>
<evidence type="ECO:0000259" key="6">
    <source>
        <dbReference type="SMART" id="SM00913"/>
    </source>
</evidence>
<dbReference type="SUPFAM" id="SSF48371">
    <property type="entry name" value="ARM repeat"/>
    <property type="match status" value="1"/>
</dbReference>
<evidence type="ECO:0000313" key="8">
    <source>
        <dbReference type="Proteomes" id="UP001165122"/>
    </source>
</evidence>
<accession>A0A9W7FRE7</accession>
<dbReference type="SMART" id="SM00913">
    <property type="entry name" value="IBN_N"/>
    <property type="match status" value="1"/>
</dbReference>
<evidence type="ECO:0000256" key="4">
    <source>
        <dbReference type="ARBA" id="ARBA00022927"/>
    </source>
</evidence>
<keyword evidence="4" id="KW-0653">Protein transport</keyword>
<evidence type="ECO:0000256" key="1">
    <source>
        <dbReference type="ARBA" id="ARBA00004123"/>
    </source>
</evidence>
<dbReference type="PANTHER" id="PTHR12363:SF33">
    <property type="entry name" value="IMPORTIN-13"/>
    <property type="match status" value="1"/>
</dbReference>
<dbReference type="InterPro" id="IPR058537">
    <property type="entry name" value="TPR_TNPO3_IPO13_4th"/>
</dbReference>
<evidence type="ECO:0000256" key="5">
    <source>
        <dbReference type="ARBA" id="ARBA00023242"/>
    </source>
</evidence>
<dbReference type="InterPro" id="IPR051345">
    <property type="entry name" value="Importin_beta-like_NTR"/>
</dbReference>
<comment type="similarity">
    <text evidence="2">Belongs to the importin beta family.</text>
</comment>
<dbReference type="InterPro" id="IPR016024">
    <property type="entry name" value="ARM-type_fold"/>
</dbReference>
<evidence type="ECO:0000256" key="3">
    <source>
        <dbReference type="ARBA" id="ARBA00022448"/>
    </source>
</evidence>
<reference evidence="8" key="1">
    <citation type="journal article" date="2023" name="Commun. Biol.">
        <title>Genome analysis of Parmales, the sister group of diatoms, reveals the evolutionary specialization of diatoms from phago-mixotrophs to photoautotrophs.</title>
        <authorList>
            <person name="Ban H."/>
            <person name="Sato S."/>
            <person name="Yoshikawa S."/>
            <person name="Yamada K."/>
            <person name="Nakamura Y."/>
            <person name="Ichinomiya M."/>
            <person name="Sato N."/>
            <person name="Blanc-Mathieu R."/>
            <person name="Endo H."/>
            <person name="Kuwata A."/>
            <person name="Ogata H."/>
        </authorList>
    </citation>
    <scope>NUCLEOTIDE SEQUENCE [LARGE SCALE GENOMIC DNA]</scope>
    <source>
        <strain evidence="8">NIES 3700</strain>
    </source>
</reference>
<dbReference type="GO" id="GO:0031267">
    <property type="term" value="F:small GTPase binding"/>
    <property type="evidence" value="ECO:0007669"/>
    <property type="project" value="InterPro"/>
</dbReference>
<organism evidence="7 8">
    <name type="scientific">Triparma laevis f. longispina</name>
    <dbReference type="NCBI Taxonomy" id="1714387"/>
    <lineage>
        <taxon>Eukaryota</taxon>
        <taxon>Sar</taxon>
        <taxon>Stramenopiles</taxon>
        <taxon>Ochrophyta</taxon>
        <taxon>Bolidophyceae</taxon>
        <taxon>Parmales</taxon>
        <taxon>Triparmaceae</taxon>
        <taxon>Triparma</taxon>
    </lineage>
</organism>
<proteinExistence type="inferred from homology"/>
<dbReference type="Pfam" id="PF24140">
    <property type="entry name" value="TPR_TNPO3_IPO13_3rd"/>
    <property type="match status" value="1"/>
</dbReference>
<comment type="caution">
    <text evidence="7">The sequence shown here is derived from an EMBL/GenBank/DDBJ whole genome shotgun (WGS) entry which is preliminary data.</text>
</comment>
<feature type="domain" description="Importin N-terminal" evidence="6">
    <location>
        <begin position="30"/>
        <end position="97"/>
    </location>
</feature>
<comment type="subcellular location">
    <subcellularLocation>
        <location evidence="1">Nucleus</location>
    </subcellularLocation>
</comment>
<dbReference type="PANTHER" id="PTHR12363">
    <property type="entry name" value="TRANSPORTIN 3 AND IMPORTIN 13"/>
    <property type="match status" value="1"/>
</dbReference>
<sequence>MASNDHDQVVTAVGIVFGGISGLNQQTQEANQFLTQFQHSPQAWQLCLHLLQSHQPTLPSFYAAQTLRNKLKYDLHQLPSPQSLHELRPNLLQILQAFSTQPPTQGSSIHQITTQLSLCVAVLSIQLPWFSVTSDILSSPLPPSSQLKILKSIAEESFRGGREYKQAIGEQFNVVTDFCYNVILKGGADAEEGMNVLKAWVRYIDCGVTAMTIPSTNNTHQLPNWLTHCLEILANPPPPSFESSIDVVVEVLRKYESEDPRNTNLVMKLIPELMALQSPFLQTTDEDAILGYCRVFTEMGESFMSLLLDPSQLNQISLVSLVLQCAMVEDKGTACITMNFWYRFVGGLEQLEPYEFRQGKVDYYYELLMRLTDVCCGLLVLPEGVETEEDMDDDVKSNRSYTADTVEDCCRLLGGDSVVIQIGKRLQQICGGGANPPWQEIEACLYAVKSIARYIPRDEETVIPHVMNMVTSFAANPQSQPSILRHTSAALIGKYADWIGAHPSYLEGFFNYLLSNLRDPACSQASSSAIKHLCESCGPELSGPVVNLYDQLAGSGIAIQDELQILEGVCKLMSKMSYEDAGATLQRVMTPVGGQLEMVVSGAPTTPKVVNGVLQRLTVICQHANPKRTANQPNLVLSLMQQCWPMLTKFVQMYGTSGDMAENVSRLFKYALRNCKREFAPLLEPLMQLLTAAFDHTFQSPYLYCSAICITEFANVQDQSQSLYNLIVTQSQSVFKRFTNIEAFTNHPDVVEEYFYLLSRFIKYCPALLFKGGDLLCQTLKCAVVGLQVHHRDANKGVLSFLENSIEFGLTQNIGHEERKGLQNAIVNAGEDIVKGTLTALLGDTPLFFIDTGSASIAGVLYKLISLCPQLVVEWVKKTAKDCSVSLGPMAEGIEHEIICLLSQPPGQRNEFNRSIRNFNDKVWQTRRQMSGAGGGRRSS</sequence>
<dbReference type="InterPro" id="IPR057941">
    <property type="entry name" value="TPR_TNPO3_IPO13_2nd"/>
</dbReference>
<protein>
    <recommendedName>
        <fullName evidence="6">Importin N-terminal domain-containing protein</fullName>
    </recommendedName>
</protein>
<evidence type="ECO:0000256" key="2">
    <source>
        <dbReference type="ARBA" id="ARBA00007991"/>
    </source>
</evidence>
<dbReference type="GO" id="GO:0006606">
    <property type="term" value="P:protein import into nucleus"/>
    <property type="evidence" value="ECO:0007669"/>
    <property type="project" value="TreeGrafter"/>
</dbReference>
<dbReference type="Gene3D" id="1.25.10.10">
    <property type="entry name" value="Leucine-rich Repeat Variant"/>
    <property type="match status" value="1"/>
</dbReference>
<name>A0A9W7FRE7_9STRA</name>
<keyword evidence="3" id="KW-0813">Transport</keyword>
<keyword evidence="8" id="KW-1185">Reference proteome</keyword>
<dbReference type="EMBL" id="BRXW01000259">
    <property type="protein sequence ID" value="GMI16696.1"/>
    <property type="molecule type" value="Genomic_DNA"/>
</dbReference>
<dbReference type="GO" id="GO:0005737">
    <property type="term" value="C:cytoplasm"/>
    <property type="evidence" value="ECO:0007669"/>
    <property type="project" value="TreeGrafter"/>
</dbReference>
<dbReference type="InterPro" id="IPR057942">
    <property type="entry name" value="TPR_TNPO3_IPO13_3rd"/>
</dbReference>
<dbReference type="Pfam" id="PF24139">
    <property type="entry name" value="TPR_TNPO3_IPO13_4th"/>
    <property type="match status" value="1"/>
</dbReference>
<dbReference type="Proteomes" id="UP001165122">
    <property type="component" value="Unassembled WGS sequence"/>
</dbReference>
<dbReference type="GO" id="GO:0005634">
    <property type="term" value="C:nucleus"/>
    <property type="evidence" value="ECO:0007669"/>
    <property type="project" value="UniProtKB-SubCell"/>
</dbReference>
<dbReference type="Pfam" id="PF24138">
    <property type="entry name" value="TPR_TNPO3_IPO13_2nd"/>
    <property type="match status" value="1"/>
</dbReference>
<dbReference type="InterPro" id="IPR001494">
    <property type="entry name" value="Importin-beta_N"/>
</dbReference>
<keyword evidence="5" id="KW-0539">Nucleus</keyword>
<dbReference type="OrthoDB" id="435593at2759"/>
<dbReference type="AlphaFoldDB" id="A0A9W7FRE7"/>
<dbReference type="Pfam" id="PF03810">
    <property type="entry name" value="IBN_N"/>
    <property type="match status" value="1"/>
</dbReference>
<dbReference type="InterPro" id="IPR011989">
    <property type="entry name" value="ARM-like"/>
</dbReference>
<gene>
    <name evidence="7" type="ORF">TrLO_g10857</name>
</gene>